<dbReference type="AlphaFoldDB" id="A0A1M7ZMG3"/>
<dbReference type="EMBL" id="FRXO01000004">
    <property type="protein sequence ID" value="SHO65846.1"/>
    <property type="molecule type" value="Genomic_DNA"/>
</dbReference>
<proteinExistence type="predicted"/>
<evidence type="ECO:0000313" key="1">
    <source>
        <dbReference type="EMBL" id="SHO65846.1"/>
    </source>
</evidence>
<dbReference type="OrthoDB" id="6400324at2"/>
<sequence length="159" mass="16708">MSVVSTTRPASVDEIAAEMDRRGAVIERLEAEIAALRDADKVRVRDLARHITRADRAEEALVGAGLAHAITTDAAAQPLDHAAAAAAMRAAVNGRALAVIVAKAAADILAESIALCAPDLVTAYEDAVKAGRDMAEGIARNWHQLEQAQRLADEPEGRA</sequence>
<dbReference type="STRING" id="1123029.SAMN02745172_02493"/>
<accession>A0A1M7ZMG3</accession>
<evidence type="ECO:0000313" key="2">
    <source>
        <dbReference type="Proteomes" id="UP000186406"/>
    </source>
</evidence>
<reference evidence="1 2" key="1">
    <citation type="submission" date="2016-12" db="EMBL/GenBank/DDBJ databases">
        <authorList>
            <person name="Song W.-J."/>
            <person name="Kurnit D.M."/>
        </authorList>
    </citation>
    <scope>NUCLEOTIDE SEQUENCE [LARGE SCALE GENOMIC DNA]</scope>
    <source>
        <strain evidence="1 2">DSM 19599</strain>
    </source>
</reference>
<gene>
    <name evidence="1" type="ORF">SAMN02745172_02493</name>
</gene>
<dbReference type="RefSeq" id="WP_073629051.1">
    <property type="nucleotide sequence ID" value="NZ_FRXO01000004.1"/>
</dbReference>
<keyword evidence="2" id="KW-1185">Reference proteome</keyword>
<name>A0A1M7ZMG3_9HYPH</name>
<organism evidence="1 2">
    <name type="scientific">Pseudoxanthobacter soli DSM 19599</name>
    <dbReference type="NCBI Taxonomy" id="1123029"/>
    <lineage>
        <taxon>Bacteria</taxon>
        <taxon>Pseudomonadati</taxon>
        <taxon>Pseudomonadota</taxon>
        <taxon>Alphaproteobacteria</taxon>
        <taxon>Hyphomicrobiales</taxon>
        <taxon>Segnochrobactraceae</taxon>
        <taxon>Pseudoxanthobacter</taxon>
    </lineage>
</organism>
<dbReference type="Proteomes" id="UP000186406">
    <property type="component" value="Unassembled WGS sequence"/>
</dbReference>
<protein>
    <submittedName>
        <fullName evidence="1">Uncharacterized protein</fullName>
    </submittedName>
</protein>